<dbReference type="OrthoDB" id="3158924at2759"/>
<organism evidence="1 2">
    <name type="scientific">Austropuccinia psidii MF-1</name>
    <dbReference type="NCBI Taxonomy" id="1389203"/>
    <lineage>
        <taxon>Eukaryota</taxon>
        <taxon>Fungi</taxon>
        <taxon>Dikarya</taxon>
        <taxon>Basidiomycota</taxon>
        <taxon>Pucciniomycotina</taxon>
        <taxon>Pucciniomycetes</taxon>
        <taxon>Pucciniales</taxon>
        <taxon>Sphaerophragmiaceae</taxon>
        <taxon>Austropuccinia</taxon>
    </lineage>
</organism>
<keyword evidence="2" id="KW-1185">Reference proteome</keyword>
<evidence type="ECO:0000313" key="1">
    <source>
        <dbReference type="EMBL" id="MBW0534287.1"/>
    </source>
</evidence>
<dbReference type="Proteomes" id="UP000765509">
    <property type="component" value="Unassembled WGS sequence"/>
</dbReference>
<gene>
    <name evidence="1" type="ORF">O181_074002</name>
</gene>
<reference evidence="1" key="1">
    <citation type="submission" date="2021-03" db="EMBL/GenBank/DDBJ databases">
        <title>Draft genome sequence of rust myrtle Austropuccinia psidii MF-1, a brazilian biotype.</title>
        <authorList>
            <person name="Quecine M.C."/>
            <person name="Pachon D.M.R."/>
            <person name="Bonatelli M.L."/>
            <person name="Correr F.H."/>
            <person name="Franceschini L.M."/>
            <person name="Leite T.F."/>
            <person name="Margarido G.R.A."/>
            <person name="Almeida C.A."/>
            <person name="Ferrarezi J.A."/>
            <person name="Labate C.A."/>
        </authorList>
    </citation>
    <scope>NUCLEOTIDE SEQUENCE</scope>
    <source>
        <strain evidence="1">MF-1</strain>
    </source>
</reference>
<comment type="caution">
    <text evidence="1">The sequence shown here is derived from an EMBL/GenBank/DDBJ whole genome shotgun (WGS) entry which is preliminary data.</text>
</comment>
<proteinExistence type="predicted"/>
<dbReference type="EMBL" id="AVOT02039265">
    <property type="protein sequence ID" value="MBW0534287.1"/>
    <property type="molecule type" value="Genomic_DNA"/>
</dbReference>
<sequence>MESLTACGSLEENLLTGHPTVNNFHDMGKDKCDTGSRYIAEAKGYNKKRYDKTNREPDFREGDQVKVSPLSFLKLPKKIKD</sequence>
<name>A0A9Q3FC90_9BASI</name>
<dbReference type="AlphaFoldDB" id="A0A9Q3FC90"/>
<accession>A0A9Q3FC90</accession>
<protein>
    <submittedName>
        <fullName evidence="1">Uncharacterized protein</fullName>
    </submittedName>
</protein>
<evidence type="ECO:0000313" key="2">
    <source>
        <dbReference type="Proteomes" id="UP000765509"/>
    </source>
</evidence>